<keyword evidence="2" id="KW-0597">Phosphoprotein</keyword>
<keyword evidence="7" id="KW-0472">Membrane</keyword>
<feature type="compositionally biased region" description="Polar residues" evidence="6">
    <location>
        <begin position="1310"/>
        <end position="1323"/>
    </location>
</feature>
<evidence type="ECO:0000256" key="4">
    <source>
        <dbReference type="ARBA" id="ARBA00022912"/>
    </source>
</evidence>
<feature type="compositionally biased region" description="Low complexity" evidence="6">
    <location>
        <begin position="287"/>
        <end position="298"/>
    </location>
</feature>
<feature type="compositionally biased region" description="Low complexity" evidence="6">
    <location>
        <begin position="981"/>
        <end position="998"/>
    </location>
</feature>
<dbReference type="GO" id="GO:0005829">
    <property type="term" value="C:cytosol"/>
    <property type="evidence" value="ECO:0007669"/>
    <property type="project" value="TreeGrafter"/>
</dbReference>
<dbReference type="Proteomes" id="UP000291343">
    <property type="component" value="Unassembled WGS sequence"/>
</dbReference>
<feature type="region of interest" description="Disordered" evidence="6">
    <location>
        <begin position="381"/>
        <end position="410"/>
    </location>
</feature>
<dbReference type="InterPro" id="IPR000387">
    <property type="entry name" value="Tyr_Pase_dom"/>
</dbReference>
<feature type="compositionally biased region" description="Low complexity" evidence="6">
    <location>
        <begin position="1236"/>
        <end position="1248"/>
    </location>
</feature>
<dbReference type="SMR" id="A0A482XVW7"/>
<dbReference type="PANTHER" id="PTHR46198:SF4">
    <property type="entry name" value="PROTEIN-TYROSINE-PHOSPHATASE"/>
    <property type="match status" value="1"/>
</dbReference>
<feature type="active site" description="Phosphocysteine intermediate" evidence="5">
    <location>
        <position position="1894"/>
    </location>
</feature>
<feature type="compositionally biased region" description="Basic and acidic residues" evidence="6">
    <location>
        <begin position="252"/>
        <end position="264"/>
    </location>
</feature>
<feature type="compositionally biased region" description="Polar residues" evidence="6">
    <location>
        <begin position="967"/>
        <end position="980"/>
    </location>
</feature>
<feature type="region of interest" description="Disordered" evidence="6">
    <location>
        <begin position="967"/>
        <end position="1018"/>
    </location>
</feature>
<accession>A0A482XVW7</accession>
<dbReference type="SMART" id="SM00194">
    <property type="entry name" value="PTPc"/>
    <property type="match status" value="1"/>
</dbReference>
<feature type="compositionally biased region" description="Polar residues" evidence="6">
    <location>
        <begin position="162"/>
        <end position="175"/>
    </location>
</feature>
<dbReference type="GO" id="GO:0007165">
    <property type="term" value="P:signal transduction"/>
    <property type="evidence" value="ECO:0007669"/>
    <property type="project" value="TreeGrafter"/>
</dbReference>
<feature type="compositionally biased region" description="Polar residues" evidence="6">
    <location>
        <begin position="1124"/>
        <end position="1147"/>
    </location>
</feature>
<feature type="compositionally biased region" description="Basic and acidic residues" evidence="6">
    <location>
        <begin position="725"/>
        <end position="743"/>
    </location>
</feature>
<keyword evidence="7" id="KW-1133">Transmembrane helix</keyword>
<keyword evidence="12" id="KW-1185">Reference proteome</keyword>
<feature type="compositionally biased region" description="Polar residues" evidence="6">
    <location>
        <begin position="1206"/>
        <end position="1221"/>
    </location>
</feature>
<dbReference type="PROSITE" id="PS50056">
    <property type="entry name" value="TYR_PHOSPHATASE_2"/>
    <property type="match status" value="1"/>
</dbReference>
<feature type="region of interest" description="Disordered" evidence="6">
    <location>
        <begin position="38"/>
        <end position="95"/>
    </location>
</feature>
<feature type="region of interest" description="Disordered" evidence="6">
    <location>
        <begin position="717"/>
        <end position="743"/>
    </location>
</feature>
<evidence type="ECO:0000313" key="11">
    <source>
        <dbReference type="EMBL" id="RZF49267.1"/>
    </source>
</evidence>
<feature type="compositionally biased region" description="Polar residues" evidence="6">
    <location>
        <begin position="309"/>
        <end position="331"/>
    </location>
</feature>
<evidence type="ECO:0000256" key="6">
    <source>
        <dbReference type="SAM" id="MobiDB-lite"/>
    </source>
</evidence>
<evidence type="ECO:0000259" key="10">
    <source>
        <dbReference type="PROSITE" id="PS50056"/>
    </source>
</evidence>
<feature type="compositionally biased region" description="Basic and acidic residues" evidence="6">
    <location>
        <begin position="554"/>
        <end position="570"/>
    </location>
</feature>
<dbReference type="GO" id="GO:0019901">
    <property type="term" value="F:protein kinase binding"/>
    <property type="evidence" value="ECO:0007669"/>
    <property type="project" value="TreeGrafter"/>
</dbReference>
<dbReference type="InterPro" id="IPR003595">
    <property type="entry name" value="Tyr_Pase_cat"/>
</dbReference>
<feature type="signal peptide" evidence="8">
    <location>
        <begin position="1"/>
        <end position="25"/>
    </location>
</feature>
<dbReference type="InterPro" id="IPR000242">
    <property type="entry name" value="PTP_cat"/>
</dbReference>
<dbReference type="InterPro" id="IPR016130">
    <property type="entry name" value="Tyr_Pase_AS"/>
</dbReference>
<feature type="compositionally biased region" description="Polar residues" evidence="6">
    <location>
        <begin position="1067"/>
        <end position="1095"/>
    </location>
</feature>
<feature type="transmembrane region" description="Helical" evidence="7">
    <location>
        <begin position="1594"/>
        <end position="1619"/>
    </location>
</feature>
<feature type="region of interest" description="Disordered" evidence="6">
    <location>
        <begin position="117"/>
        <end position="142"/>
    </location>
</feature>
<sequence length="1965" mass="217669">MKKTLPLLIKNVLLPLLFTLPGILSNREANDLQITSHQTPGTLYTTSTLDTDSRWNPAPKKSQQQQWNLDSSRINHSSDVSASAIQSGEEDVGEVGGRTQVNTQQEDSTQRNQLKINAQQEDSTRKNQLKNNAQQEDSTRKNQLKINAQQEDQTQRNQLKINTQQEDSTQKNQLLEENNGGKEEEAEQSSQITTVHMPTYFSYGTTRRANYRDRVNSNRNFNGRINQEAENGTSFVNGRRNNFDRNNTSFVNDKRSKNPEDQEYGRISPRVVVDGRSNNDEDHVEDSTSVVNSRSNNNYDVEDSRRSTSRTNSYKGNGNTVTVPPTSNQPTMTYSSDFLKLTSPKLSTFGRRVNSTDVNYFTNTQWPSTTDRLPQTSIKYTTNADQNGGRGGRILTGRRKVNESATTQGDSDRYLERIHQQIQASTFSPFSTTSYHDANKNLEYKKKPIKKETEGDMVLASGGGKGGEKLHVAKTETQKTTEIWDKIHKDLVKNKENVTQKPIEVLDERYSTIIDMLSKGSGNVPQSIISQKNVTINNEPGTNLLENENAGSKENNEKRETKEKDVDETKSRGDVIPVIIKNSVVGEGVSDLLNKTVNFRYPDDVKPSNESLFSSVTNGGEFSLSKTDEKSGDKNLETNERIIPQVDQVLSGREAEAEKDEQEIKKKIYNLKKPLLPTSGGKVEDGFEVMLKNGSSSDSVKDDVTYFSSSVPSLELNKTATQEGNRSKLVEQDETKTEEENGTKMNELRETRIISSTSRITSSFSSNKLGPTIQQQYTTFASNNLENNIITTSSPLVYGFTSTTPRVNHYFSMRTSTTVQSQPATSAGENLIKQISSFNPRKRPAVTYYQTPAPQLSTKKSPEMFGAEESSIETEGASSFTPGHHSSSTSMRTDTVRKIVPWSTRLQKTTLLPESTTMDYSDETTFSYKASSVASPDWSLASSEVSAGLPTEKTFSTTFSLPTATFVTSETPSGNTWTPLSRTTSRSVDETSSVTDSSGQASPASKVAPGRSTKPAVDASVFPGRATVTYLDDTTIVPTSSSQSFSITTADSPTSSVVDIFENTTTNAFPSVNSSNRWGTASSGVDSAKKNTTPASEPSVNSSSSLGTTSSGLNLSDSAKEHTTSTLEPSVNPSFRWGTTTETVDSSNDPDEPKLTTSKYPHPESTSTWETGNTTTDLQINNKTTVEPSSSLSDDLETNKSDDMVDSTTWSSYGDGNSTEDLQFGDVGGDSGRWKSTTTSEETTVSASDESEGSESIRPVVTSRIPDNLTSTSGMPPLSKPFVTSKMHENLTSTSVIPPITRQNFMPNSISKQISTSGPNSHQNSTLNTNITSTTKTPETAEDSFETDEEEIQTTTSISTEGGEYEQEDDDKTTPKPDKDNRIVPKGNEEEITTQRNNFIMKISTTESPLPTHLWTTDSEAETTTAGGVSSKLNETSSTTTPSTVSVESMKTTPMQRPIKPVTIDPDPSTTNPQYIMGLSLLIKGSTLKEICDAQSSLKKAIVFLFRNTTGRILYEDQIVFPNLTPEECKGAKAFKNGYHNIDMMLFDENGNFDDELNSEFRKLWENNGLRTNIAIHDVYLILRPQEDVQTSGMTIAVIVIACIGLTCLLLFFILMMILRKRQKKFNYGQRCTPVSLDDYSLDNISVYNSIRRKNARRASKRSYGNPAFDDPSAPSNQMNFAALSHFCGNRTAMDDEFDEIPKFSAKMDELPPGAETRNRYANVIPLPETRVQLAVREGDDPLTGYINANYVKGPKGAAKFYIACQAPMQSTVNDFWRMIWEQQSKLILMLTDLHENGVEKCFDYLPPSEVLDCHRLFGDYQVTLKKREVREKYVISHLQLKNLDSNLWREVTHLWYTSWPHQGTPSEGASMIAYLIEARAFMRNSNGPHIVHCSPGVGRTGTVLAIDLCIREFETCRMVDVPKTVSGLRRDRAGCVQTKDQYAFIYMVLNVYGTKLTGGALDSI</sequence>
<evidence type="ECO:0000256" key="8">
    <source>
        <dbReference type="SAM" id="SignalP"/>
    </source>
</evidence>
<keyword evidence="7" id="KW-0812">Transmembrane</keyword>
<feature type="compositionally biased region" description="Polar residues" evidence="6">
    <location>
        <begin position="61"/>
        <end position="86"/>
    </location>
</feature>
<feature type="compositionally biased region" description="Low complexity" evidence="6">
    <location>
        <begin position="1435"/>
        <end position="1449"/>
    </location>
</feature>
<feature type="compositionally biased region" description="Polar residues" evidence="6">
    <location>
        <begin position="876"/>
        <end position="893"/>
    </location>
</feature>
<feature type="region of interest" description="Disordered" evidence="6">
    <location>
        <begin position="224"/>
        <end position="331"/>
    </location>
</feature>
<dbReference type="OrthoDB" id="5794147at2759"/>
<feature type="region of interest" description="Disordered" evidence="6">
    <location>
        <begin position="854"/>
        <end position="894"/>
    </location>
</feature>
<comment type="caution">
    <text evidence="11">The sequence shown here is derived from an EMBL/GenBank/DDBJ whole genome shotgun (WGS) entry which is preliminary data.</text>
</comment>
<dbReference type="CDD" id="cd00047">
    <property type="entry name" value="PTPc"/>
    <property type="match status" value="1"/>
</dbReference>
<name>A0A482XVW7_LAOST</name>
<dbReference type="PANTHER" id="PTHR46198">
    <property type="entry name" value="PROTEIN-TYROSINE-PHOSPHATASE"/>
    <property type="match status" value="1"/>
</dbReference>
<dbReference type="SMART" id="SM00404">
    <property type="entry name" value="PTPc_motif"/>
    <property type="match status" value="1"/>
</dbReference>
<gene>
    <name evidence="11" type="ORF">LSTR_LSTR002888</name>
</gene>
<feature type="compositionally biased region" description="Polar residues" evidence="6">
    <location>
        <begin position="224"/>
        <end position="251"/>
    </location>
</feature>
<feature type="domain" description="Tyrosine specific protein phosphatases" evidence="10">
    <location>
        <begin position="1867"/>
        <end position="1944"/>
    </location>
</feature>
<dbReference type="PROSITE" id="PS00383">
    <property type="entry name" value="TYR_PHOSPHATASE_1"/>
    <property type="match status" value="1"/>
</dbReference>
<dbReference type="GO" id="GO:0048666">
    <property type="term" value="P:neuron development"/>
    <property type="evidence" value="ECO:0007669"/>
    <property type="project" value="UniProtKB-ARBA"/>
</dbReference>
<dbReference type="InterPro" id="IPR029021">
    <property type="entry name" value="Prot-tyrosine_phosphatase-like"/>
</dbReference>
<feature type="compositionally biased region" description="Acidic residues" evidence="6">
    <location>
        <begin position="1340"/>
        <end position="1352"/>
    </location>
</feature>
<dbReference type="EMBL" id="QKKF02000132">
    <property type="protein sequence ID" value="RZF49267.1"/>
    <property type="molecule type" value="Genomic_DNA"/>
</dbReference>
<keyword evidence="8" id="KW-0732">Signal</keyword>
<dbReference type="GO" id="GO:0004725">
    <property type="term" value="F:protein tyrosine phosphatase activity"/>
    <property type="evidence" value="ECO:0007669"/>
    <property type="project" value="UniProtKB-EC"/>
</dbReference>
<feature type="region of interest" description="Disordered" evidence="6">
    <location>
        <begin position="537"/>
        <end position="570"/>
    </location>
</feature>
<proteinExistence type="predicted"/>
<dbReference type="SUPFAM" id="SSF52799">
    <property type="entry name" value="(Phosphotyrosine protein) phosphatases II"/>
    <property type="match status" value="1"/>
</dbReference>
<feature type="region of interest" description="Disordered" evidence="6">
    <location>
        <begin position="162"/>
        <end position="196"/>
    </location>
</feature>
<feature type="compositionally biased region" description="Basic and acidic residues" evidence="6">
    <location>
        <begin position="1372"/>
        <end position="1389"/>
    </location>
</feature>
<evidence type="ECO:0000256" key="5">
    <source>
        <dbReference type="PIRSR" id="PIRSR608356-50"/>
    </source>
</evidence>
<dbReference type="STRING" id="195883.A0A482XVW7"/>
<feature type="compositionally biased region" description="Polar residues" evidence="6">
    <location>
        <begin position="1421"/>
        <end position="1434"/>
    </location>
</feature>
<keyword evidence="4" id="KW-0904">Protein phosphatase</keyword>
<dbReference type="PROSITE" id="PS50055">
    <property type="entry name" value="TYR_PHOSPHATASE_PTP"/>
    <property type="match status" value="1"/>
</dbReference>
<evidence type="ECO:0000256" key="2">
    <source>
        <dbReference type="ARBA" id="ARBA00022553"/>
    </source>
</evidence>
<reference evidence="11 12" key="1">
    <citation type="journal article" date="2017" name="Gigascience">
        <title>Genome sequence of the small brown planthopper, Laodelphax striatellus.</title>
        <authorList>
            <person name="Zhu J."/>
            <person name="Jiang F."/>
            <person name="Wang X."/>
            <person name="Yang P."/>
            <person name="Bao Y."/>
            <person name="Zhao W."/>
            <person name="Wang W."/>
            <person name="Lu H."/>
            <person name="Wang Q."/>
            <person name="Cui N."/>
            <person name="Li J."/>
            <person name="Chen X."/>
            <person name="Luo L."/>
            <person name="Yu J."/>
            <person name="Kang L."/>
            <person name="Cui F."/>
        </authorList>
    </citation>
    <scope>NUCLEOTIDE SEQUENCE [LARGE SCALE GENOMIC DNA]</scope>
    <source>
        <strain evidence="11">Lst14</strain>
    </source>
</reference>
<feature type="region of interest" description="Disordered" evidence="6">
    <location>
        <begin position="1067"/>
        <end position="1258"/>
    </location>
</feature>
<feature type="region of interest" description="Disordered" evidence="6">
    <location>
        <begin position="1310"/>
        <end position="1392"/>
    </location>
</feature>
<evidence type="ECO:0000256" key="3">
    <source>
        <dbReference type="ARBA" id="ARBA00022801"/>
    </source>
</evidence>
<dbReference type="GO" id="GO:0005886">
    <property type="term" value="C:plasma membrane"/>
    <property type="evidence" value="ECO:0007669"/>
    <property type="project" value="TreeGrafter"/>
</dbReference>
<feature type="region of interest" description="Disordered" evidence="6">
    <location>
        <begin position="1421"/>
        <end position="1469"/>
    </location>
</feature>
<dbReference type="PRINTS" id="PR00700">
    <property type="entry name" value="PRTYPHPHTASE"/>
</dbReference>
<evidence type="ECO:0000313" key="12">
    <source>
        <dbReference type="Proteomes" id="UP000291343"/>
    </source>
</evidence>
<dbReference type="FunFam" id="3.90.190.10:FF:000098">
    <property type="entry name" value="Protein-tryrosine phosphatase"/>
    <property type="match status" value="1"/>
</dbReference>
<feature type="compositionally biased region" description="Low complexity" evidence="6">
    <location>
        <begin position="1096"/>
        <end position="1116"/>
    </location>
</feature>
<keyword evidence="3" id="KW-0378">Hydrolase</keyword>
<feature type="chain" id="PRO_5019788105" description="protein-tyrosine-phosphatase" evidence="8">
    <location>
        <begin position="26"/>
        <end position="1965"/>
    </location>
</feature>
<feature type="compositionally biased region" description="Low complexity" evidence="6">
    <location>
        <begin position="1353"/>
        <end position="1362"/>
    </location>
</feature>
<organism evidence="11 12">
    <name type="scientific">Laodelphax striatellus</name>
    <name type="common">Small brown planthopper</name>
    <name type="synonym">Delphax striatella</name>
    <dbReference type="NCBI Taxonomy" id="195883"/>
    <lineage>
        <taxon>Eukaryota</taxon>
        <taxon>Metazoa</taxon>
        <taxon>Ecdysozoa</taxon>
        <taxon>Arthropoda</taxon>
        <taxon>Hexapoda</taxon>
        <taxon>Insecta</taxon>
        <taxon>Pterygota</taxon>
        <taxon>Neoptera</taxon>
        <taxon>Paraneoptera</taxon>
        <taxon>Hemiptera</taxon>
        <taxon>Auchenorrhyncha</taxon>
        <taxon>Fulgoroidea</taxon>
        <taxon>Delphacidae</taxon>
        <taxon>Criomorphinae</taxon>
        <taxon>Laodelphax</taxon>
    </lineage>
</organism>
<evidence type="ECO:0000259" key="9">
    <source>
        <dbReference type="PROSITE" id="PS50055"/>
    </source>
</evidence>
<protein>
    <recommendedName>
        <fullName evidence="1">protein-tyrosine-phosphatase</fullName>
        <ecNumber evidence="1">3.1.3.48</ecNumber>
    </recommendedName>
</protein>
<feature type="compositionally biased region" description="Polar residues" evidence="6">
    <location>
        <begin position="1177"/>
        <end position="1193"/>
    </location>
</feature>
<feature type="domain" description="Tyrosine-protein phosphatase" evidence="9">
    <location>
        <begin position="1718"/>
        <end position="1953"/>
    </location>
</feature>
<evidence type="ECO:0000256" key="7">
    <source>
        <dbReference type="SAM" id="Phobius"/>
    </source>
</evidence>
<dbReference type="EC" id="3.1.3.48" evidence="1"/>
<dbReference type="Pfam" id="PF00102">
    <property type="entry name" value="Y_phosphatase"/>
    <property type="match status" value="1"/>
</dbReference>
<dbReference type="GO" id="GO:0030054">
    <property type="term" value="C:cell junction"/>
    <property type="evidence" value="ECO:0007669"/>
    <property type="project" value="TreeGrafter"/>
</dbReference>
<evidence type="ECO:0000256" key="1">
    <source>
        <dbReference type="ARBA" id="ARBA00013064"/>
    </source>
</evidence>
<feature type="compositionally biased region" description="Low complexity" evidence="6">
    <location>
        <begin position="1324"/>
        <end position="1338"/>
    </location>
</feature>
<dbReference type="Gene3D" id="3.90.190.10">
    <property type="entry name" value="Protein tyrosine phosphatase superfamily"/>
    <property type="match status" value="1"/>
</dbReference>
<dbReference type="InParanoid" id="A0A482XVW7"/>
<feature type="compositionally biased region" description="Low complexity" evidence="6">
    <location>
        <begin position="1164"/>
        <end position="1176"/>
    </location>
</feature>
<dbReference type="InterPro" id="IPR008356">
    <property type="entry name" value="Tyr_Pase_KIM-con"/>
</dbReference>
<feature type="compositionally biased region" description="Polar residues" evidence="6">
    <location>
        <begin position="537"/>
        <end position="552"/>
    </location>
</feature>